<dbReference type="EMBL" id="CAJGYO010000002">
    <property type="protein sequence ID" value="CAD6215439.1"/>
    <property type="molecule type" value="Genomic_DNA"/>
</dbReference>
<sequence length="128" mass="14370">MCLSCKDKWKNYIEVVKSSSVRCLEVAVEKRCSKIVVVVGDNVDVEPIENLTQDEELQTVVVREVDRSYEPGALNDDFNEETFDEDDGNGDGTHDMDDISQGSEDDEVDVAFAAKMTLLRGQVLRMMC</sequence>
<protein>
    <submittedName>
        <fullName evidence="2">Uncharacterized protein</fullName>
    </submittedName>
</protein>
<dbReference type="AlphaFoldDB" id="A0A811MV29"/>
<feature type="region of interest" description="Disordered" evidence="1">
    <location>
        <begin position="71"/>
        <end position="104"/>
    </location>
</feature>
<proteinExistence type="predicted"/>
<evidence type="ECO:0000313" key="2">
    <source>
        <dbReference type="EMBL" id="CAD6215439.1"/>
    </source>
</evidence>
<comment type="caution">
    <text evidence="2">The sequence shown here is derived from an EMBL/GenBank/DDBJ whole genome shotgun (WGS) entry which is preliminary data.</text>
</comment>
<name>A0A811MV29_9POAL</name>
<gene>
    <name evidence="2" type="ORF">NCGR_LOCUS10691</name>
</gene>
<dbReference type="Proteomes" id="UP000604825">
    <property type="component" value="Unassembled WGS sequence"/>
</dbReference>
<accession>A0A811MV29</accession>
<feature type="compositionally biased region" description="Acidic residues" evidence="1">
    <location>
        <begin position="77"/>
        <end position="89"/>
    </location>
</feature>
<reference evidence="2" key="1">
    <citation type="submission" date="2020-10" db="EMBL/GenBank/DDBJ databases">
        <authorList>
            <person name="Han B."/>
            <person name="Lu T."/>
            <person name="Zhao Q."/>
            <person name="Huang X."/>
            <person name="Zhao Y."/>
        </authorList>
    </citation>
    <scope>NUCLEOTIDE SEQUENCE</scope>
</reference>
<keyword evidence="3" id="KW-1185">Reference proteome</keyword>
<organism evidence="2 3">
    <name type="scientific">Miscanthus lutarioriparius</name>
    <dbReference type="NCBI Taxonomy" id="422564"/>
    <lineage>
        <taxon>Eukaryota</taxon>
        <taxon>Viridiplantae</taxon>
        <taxon>Streptophyta</taxon>
        <taxon>Embryophyta</taxon>
        <taxon>Tracheophyta</taxon>
        <taxon>Spermatophyta</taxon>
        <taxon>Magnoliopsida</taxon>
        <taxon>Liliopsida</taxon>
        <taxon>Poales</taxon>
        <taxon>Poaceae</taxon>
        <taxon>PACMAD clade</taxon>
        <taxon>Panicoideae</taxon>
        <taxon>Andropogonodae</taxon>
        <taxon>Andropogoneae</taxon>
        <taxon>Saccharinae</taxon>
        <taxon>Miscanthus</taxon>
    </lineage>
</organism>
<evidence type="ECO:0000256" key="1">
    <source>
        <dbReference type="SAM" id="MobiDB-lite"/>
    </source>
</evidence>
<evidence type="ECO:0000313" key="3">
    <source>
        <dbReference type="Proteomes" id="UP000604825"/>
    </source>
</evidence>